<keyword evidence="2" id="KW-0804">Transcription</keyword>
<evidence type="ECO:0000313" key="5">
    <source>
        <dbReference type="EMBL" id="ABK23148.1"/>
    </source>
</evidence>
<accession>A9NR87</accession>
<evidence type="ECO:0000259" key="4">
    <source>
        <dbReference type="PROSITE" id="PS50888"/>
    </source>
</evidence>
<dbReference type="PANTHER" id="PTHR36066">
    <property type="entry name" value="TRANSCRIPTION FACTOR BHLH145"/>
    <property type="match status" value="1"/>
</dbReference>
<name>A9NR87_PICSI</name>
<dbReference type="PANTHER" id="PTHR36066:SF2">
    <property type="entry name" value="TRANSCRIPTION FACTOR BHLH145"/>
    <property type="match status" value="1"/>
</dbReference>
<organism evidence="5">
    <name type="scientific">Picea sitchensis</name>
    <name type="common">Sitka spruce</name>
    <name type="synonym">Pinus sitchensis</name>
    <dbReference type="NCBI Taxonomy" id="3332"/>
    <lineage>
        <taxon>Eukaryota</taxon>
        <taxon>Viridiplantae</taxon>
        <taxon>Streptophyta</taxon>
        <taxon>Embryophyta</taxon>
        <taxon>Tracheophyta</taxon>
        <taxon>Spermatophyta</taxon>
        <taxon>Pinopsida</taxon>
        <taxon>Pinidae</taxon>
        <taxon>Conifers I</taxon>
        <taxon>Pinales</taxon>
        <taxon>Pinaceae</taxon>
        <taxon>Picea</taxon>
    </lineage>
</organism>
<sequence>MLTEGSTKNSALRCRQSHKSLSGKSASAKKSKKERIKGMVQLLRNMISGEDYMDTAVVLNKTIRYVKSLQVKVNRLEANQQEKVNWV</sequence>
<feature type="compositionally biased region" description="Polar residues" evidence="3">
    <location>
        <begin position="1"/>
        <end position="10"/>
    </location>
</feature>
<dbReference type="GO" id="GO:0046983">
    <property type="term" value="F:protein dimerization activity"/>
    <property type="evidence" value="ECO:0007669"/>
    <property type="project" value="InterPro"/>
</dbReference>
<dbReference type="PROSITE" id="PS50888">
    <property type="entry name" value="BHLH"/>
    <property type="match status" value="1"/>
</dbReference>
<dbReference type="InterPro" id="IPR037546">
    <property type="entry name" value="SAC51-like"/>
</dbReference>
<feature type="region of interest" description="Disordered" evidence="3">
    <location>
        <begin position="1"/>
        <end position="34"/>
    </location>
</feature>
<protein>
    <recommendedName>
        <fullName evidence="4">BHLH domain-containing protein</fullName>
    </recommendedName>
</protein>
<dbReference type="SUPFAM" id="SSF47459">
    <property type="entry name" value="HLH, helix-loop-helix DNA-binding domain"/>
    <property type="match status" value="1"/>
</dbReference>
<proteinExistence type="evidence at transcript level"/>
<dbReference type="Gene3D" id="4.10.280.10">
    <property type="entry name" value="Helix-loop-helix DNA-binding domain"/>
    <property type="match status" value="1"/>
</dbReference>
<dbReference type="InterPro" id="IPR011598">
    <property type="entry name" value="bHLH_dom"/>
</dbReference>
<evidence type="ECO:0000256" key="2">
    <source>
        <dbReference type="ARBA" id="ARBA00023163"/>
    </source>
</evidence>
<evidence type="ECO:0000256" key="3">
    <source>
        <dbReference type="SAM" id="MobiDB-lite"/>
    </source>
</evidence>
<keyword evidence="1" id="KW-0805">Transcription regulation</keyword>
<dbReference type="EMBL" id="EF083815">
    <property type="protein sequence ID" value="ABK23148.1"/>
    <property type="molecule type" value="mRNA"/>
</dbReference>
<dbReference type="InterPro" id="IPR036638">
    <property type="entry name" value="HLH_DNA-bd_sf"/>
</dbReference>
<dbReference type="AlphaFoldDB" id="A9NR87"/>
<reference evidence="5" key="1">
    <citation type="journal article" date="2008" name="BMC Genomics">
        <title>A conifer genomics resource of 200,000 spruce (Picea spp.) ESTs and 6,464 high-quality, sequence-finished full-length cDNAs for Sitka spruce (Picea sitchensis).</title>
        <authorList>
            <person name="Ralph S.G."/>
            <person name="Chun H.J."/>
            <person name="Kolosova N."/>
            <person name="Cooper D."/>
            <person name="Oddy C."/>
            <person name="Ritland C.E."/>
            <person name="Kirkpatrick R."/>
            <person name="Moore R."/>
            <person name="Barber S."/>
            <person name="Holt R.A."/>
            <person name="Jones S.J."/>
            <person name="Marra M.A."/>
            <person name="Douglas C.J."/>
            <person name="Ritland K."/>
            <person name="Bohlmann J."/>
        </authorList>
    </citation>
    <scope>NUCLEOTIDE SEQUENCE</scope>
    <source>
        <tissue evidence="5">Bark</tissue>
    </source>
</reference>
<feature type="domain" description="BHLH" evidence="4">
    <location>
        <begin position="20"/>
        <end position="69"/>
    </location>
</feature>
<evidence type="ECO:0000256" key="1">
    <source>
        <dbReference type="ARBA" id="ARBA00023015"/>
    </source>
</evidence>